<evidence type="ECO:0000313" key="1">
    <source>
        <dbReference type="EMBL" id="MBW92115.1"/>
    </source>
</evidence>
<reference evidence="1" key="1">
    <citation type="submission" date="2018-02" db="EMBL/GenBank/DDBJ databases">
        <title>Rhizophora mucronata_Transcriptome.</title>
        <authorList>
            <person name="Meera S.P."/>
            <person name="Sreeshan A."/>
            <person name="Augustine A."/>
        </authorList>
    </citation>
    <scope>NUCLEOTIDE SEQUENCE</scope>
    <source>
        <tissue evidence="1">Leaf</tissue>
    </source>
</reference>
<sequence>MRKRMTKSMAIWRRFSMSLSGKLVLHIATATSVSLFLSLKCSLLPKDLHFAQCCVINTVD</sequence>
<accession>A0A2P2JF75</accession>
<protein>
    <submittedName>
        <fullName evidence="1">Uncharacterized protein</fullName>
    </submittedName>
</protein>
<proteinExistence type="predicted"/>
<organism evidence="1">
    <name type="scientific">Rhizophora mucronata</name>
    <name type="common">Asiatic mangrove</name>
    <dbReference type="NCBI Taxonomy" id="61149"/>
    <lineage>
        <taxon>Eukaryota</taxon>
        <taxon>Viridiplantae</taxon>
        <taxon>Streptophyta</taxon>
        <taxon>Embryophyta</taxon>
        <taxon>Tracheophyta</taxon>
        <taxon>Spermatophyta</taxon>
        <taxon>Magnoliopsida</taxon>
        <taxon>eudicotyledons</taxon>
        <taxon>Gunneridae</taxon>
        <taxon>Pentapetalae</taxon>
        <taxon>rosids</taxon>
        <taxon>fabids</taxon>
        <taxon>Malpighiales</taxon>
        <taxon>Rhizophoraceae</taxon>
        <taxon>Rhizophora</taxon>
    </lineage>
</organism>
<name>A0A2P2JF75_RHIMU</name>
<dbReference type="AlphaFoldDB" id="A0A2P2JF75"/>
<dbReference type="EMBL" id="GGEC01011632">
    <property type="protein sequence ID" value="MBW92115.1"/>
    <property type="molecule type" value="Transcribed_RNA"/>
</dbReference>